<dbReference type="Gene3D" id="1.10.3210.10">
    <property type="entry name" value="Hypothetical protein af1432"/>
    <property type="match status" value="1"/>
</dbReference>
<dbReference type="InterPro" id="IPR006675">
    <property type="entry name" value="HDIG_dom"/>
</dbReference>
<sequence>MAISNESAVEANARKTVADLFAFIEAQGHKDYLGERVSQLQHSLQAATLAQQAGADDETVLGALLHDVGRFIPAAEKMESMIAPDGTYVGEASHEVVGERYLRQLGFSDKVCQLVGAHVMAKRYLTAVDTAYYDGLSSSSKTTLKFQGGPFDDQQVAAAQQDPLLEDKLAVRRWDDLAKDRTMQTPPLSAFEEMAVHSLIRAQ</sequence>
<dbReference type="Pfam" id="PF01966">
    <property type="entry name" value="HD"/>
    <property type="match status" value="1"/>
</dbReference>
<dbReference type="STRING" id="717646.M2LGV9"/>
<dbReference type="PANTHER" id="PTHR40202:SF1">
    <property type="entry name" value="HD DOMAIN-CONTAINING PROTEIN"/>
    <property type="match status" value="1"/>
</dbReference>
<dbReference type="InterPro" id="IPR052567">
    <property type="entry name" value="OP_Dioxygenase"/>
</dbReference>
<name>M2LGV9_BAUPA</name>
<dbReference type="CDD" id="cd00077">
    <property type="entry name" value="HDc"/>
    <property type="match status" value="1"/>
</dbReference>
<dbReference type="HOGENOM" id="CLU_091985_0_1_1"/>
<dbReference type="SUPFAM" id="SSF109604">
    <property type="entry name" value="HD-domain/PDEase-like"/>
    <property type="match status" value="1"/>
</dbReference>
<dbReference type="OrthoDB" id="445007at2759"/>
<dbReference type="GeneID" id="19113136"/>
<dbReference type="InterPro" id="IPR006674">
    <property type="entry name" value="HD_domain"/>
</dbReference>
<dbReference type="InterPro" id="IPR003607">
    <property type="entry name" value="HD/PDEase_dom"/>
</dbReference>
<evidence type="ECO:0000313" key="3">
    <source>
        <dbReference type="Proteomes" id="UP000011761"/>
    </source>
</evidence>
<evidence type="ECO:0000313" key="2">
    <source>
        <dbReference type="EMBL" id="EMC93347.1"/>
    </source>
</evidence>
<evidence type="ECO:0000259" key="1">
    <source>
        <dbReference type="Pfam" id="PF01966"/>
    </source>
</evidence>
<dbReference type="RefSeq" id="XP_007679228.1">
    <property type="nucleotide sequence ID" value="XM_007681038.1"/>
</dbReference>
<proteinExistence type="predicted"/>
<gene>
    <name evidence="2" type="ORF">BAUCODRAFT_37034</name>
</gene>
<dbReference type="NCBIfam" id="TIGR00277">
    <property type="entry name" value="HDIG"/>
    <property type="match status" value="1"/>
</dbReference>
<dbReference type="Proteomes" id="UP000011761">
    <property type="component" value="Unassembled WGS sequence"/>
</dbReference>
<dbReference type="EMBL" id="KB445560">
    <property type="protein sequence ID" value="EMC93347.1"/>
    <property type="molecule type" value="Genomic_DNA"/>
</dbReference>
<keyword evidence="3" id="KW-1185">Reference proteome</keyword>
<organism evidence="2 3">
    <name type="scientific">Baudoinia panamericana (strain UAMH 10762)</name>
    <name type="common">Angels' share fungus</name>
    <name type="synonym">Baudoinia compniacensis (strain UAMH 10762)</name>
    <dbReference type="NCBI Taxonomy" id="717646"/>
    <lineage>
        <taxon>Eukaryota</taxon>
        <taxon>Fungi</taxon>
        <taxon>Dikarya</taxon>
        <taxon>Ascomycota</taxon>
        <taxon>Pezizomycotina</taxon>
        <taxon>Dothideomycetes</taxon>
        <taxon>Dothideomycetidae</taxon>
        <taxon>Mycosphaerellales</taxon>
        <taxon>Teratosphaeriaceae</taxon>
        <taxon>Baudoinia</taxon>
    </lineage>
</organism>
<reference evidence="2 3" key="1">
    <citation type="journal article" date="2012" name="PLoS Pathog.">
        <title>Diverse lifestyles and strategies of plant pathogenesis encoded in the genomes of eighteen Dothideomycetes fungi.</title>
        <authorList>
            <person name="Ohm R.A."/>
            <person name="Feau N."/>
            <person name="Henrissat B."/>
            <person name="Schoch C.L."/>
            <person name="Horwitz B.A."/>
            <person name="Barry K.W."/>
            <person name="Condon B.J."/>
            <person name="Copeland A.C."/>
            <person name="Dhillon B."/>
            <person name="Glaser F."/>
            <person name="Hesse C.N."/>
            <person name="Kosti I."/>
            <person name="LaButti K."/>
            <person name="Lindquist E.A."/>
            <person name="Lucas S."/>
            <person name="Salamov A.A."/>
            <person name="Bradshaw R.E."/>
            <person name="Ciuffetti L."/>
            <person name="Hamelin R.C."/>
            <person name="Kema G.H.J."/>
            <person name="Lawrence C."/>
            <person name="Scott J.A."/>
            <person name="Spatafora J.W."/>
            <person name="Turgeon B.G."/>
            <person name="de Wit P.J.G.M."/>
            <person name="Zhong S."/>
            <person name="Goodwin S.B."/>
            <person name="Grigoriev I.V."/>
        </authorList>
    </citation>
    <scope>NUCLEOTIDE SEQUENCE [LARGE SCALE GENOMIC DNA]</scope>
    <source>
        <strain evidence="2 3">UAMH 10762</strain>
    </source>
</reference>
<protein>
    <recommendedName>
        <fullName evidence="1">HD domain-containing protein</fullName>
    </recommendedName>
</protein>
<accession>M2LGV9</accession>
<dbReference type="eggNOG" id="ENOG502RZKR">
    <property type="taxonomic scope" value="Eukaryota"/>
</dbReference>
<dbReference type="KEGG" id="bcom:BAUCODRAFT_37034"/>
<dbReference type="AlphaFoldDB" id="M2LGV9"/>
<dbReference type="OMA" id="KMTLVHQ"/>
<feature type="domain" description="HD" evidence="1">
    <location>
        <begin position="41"/>
        <end position="121"/>
    </location>
</feature>
<dbReference type="PANTHER" id="PTHR40202">
    <property type="match status" value="1"/>
</dbReference>